<feature type="region of interest" description="Disordered" evidence="8">
    <location>
        <begin position="1248"/>
        <end position="1300"/>
    </location>
</feature>
<feature type="transmembrane region" description="Helical" evidence="9">
    <location>
        <begin position="56"/>
        <end position="75"/>
    </location>
</feature>
<proteinExistence type="predicted"/>
<keyword evidence="6 9" id="KW-1133">Transmembrane helix</keyword>
<accession>A0A087AMX1</accession>
<organism evidence="10 11">
    <name type="scientific">Bifidobacterium gallicum DSM 20093 = LMG 11596</name>
    <dbReference type="NCBI Taxonomy" id="561180"/>
    <lineage>
        <taxon>Bacteria</taxon>
        <taxon>Bacillati</taxon>
        <taxon>Actinomycetota</taxon>
        <taxon>Actinomycetes</taxon>
        <taxon>Bifidobacteriales</taxon>
        <taxon>Bifidobacteriaceae</taxon>
        <taxon>Bifidobacterium</taxon>
    </lineage>
</organism>
<keyword evidence="7 9" id="KW-0472">Membrane</keyword>
<evidence type="ECO:0000256" key="3">
    <source>
        <dbReference type="ARBA" id="ARBA00022692"/>
    </source>
</evidence>
<name>A0A087AMX1_9BIFI</name>
<feature type="transmembrane region" description="Helical" evidence="9">
    <location>
        <begin position="1219"/>
        <end position="1240"/>
    </location>
</feature>
<evidence type="ECO:0000313" key="11">
    <source>
        <dbReference type="Proteomes" id="UP000029074"/>
    </source>
</evidence>
<dbReference type="SUPFAM" id="SSF56112">
    <property type="entry name" value="Protein kinase-like (PK-like)"/>
    <property type="match status" value="1"/>
</dbReference>
<dbReference type="GO" id="GO:0034204">
    <property type="term" value="P:lipid translocation"/>
    <property type="evidence" value="ECO:0007669"/>
    <property type="project" value="TreeGrafter"/>
</dbReference>
<dbReference type="PANTHER" id="PTHR47019">
    <property type="entry name" value="LIPID II FLIPPASE MURJ"/>
    <property type="match status" value="1"/>
</dbReference>
<feature type="compositionally biased region" description="Low complexity" evidence="8">
    <location>
        <begin position="1283"/>
        <end position="1300"/>
    </location>
</feature>
<feature type="transmembrane region" description="Helical" evidence="9">
    <location>
        <begin position="31"/>
        <end position="50"/>
    </location>
</feature>
<dbReference type="GO" id="GO:0005886">
    <property type="term" value="C:plasma membrane"/>
    <property type="evidence" value="ECO:0007669"/>
    <property type="project" value="UniProtKB-SubCell"/>
</dbReference>
<dbReference type="EMBL" id="JGYW01000001">
    <property type="protein sequence ID" value="KFI60121.1"/>
    <property type="molecule type" value="Genomic_DNA"/>
</dbReference>
<feature type="transmembrane region" description="Helical" evidence="9">
    <location>
        <begin position="296"/>
        <end position="317"/>
    </location>
</feature>
<evidence type="ECO:0000256" key="5">
    <source>
        <dbReference type="ARBA" id="ARBA00022984"/>
    </source>
</evidence>
<evidence type="ECO:0000313" key="10">
    <source>
        <dbReference type="EMBL" id="KFI60121.1"/>
    </source>
</evidence>
<feature type="transmembrane region" description="Helical" evidence="9">
    <location>
        <begin position="159"/>
        <end position="182"/>
    </location>
</feature>
<keyword evidence="4" id="KW-0133">Cell shape</keyword>
<comment type="subcellular location">
    <subcellularLocation>
        <location evidence="1">Cell membrane</location>
        <topology evidence="1">Multi-pass membrane protein</topology>
    </subcellularLocation>
</comment>
<feature type="transmembrane region" description="Helical" evidence="9">
    <location>
        <begin position="433"/>
        <end position="456"/>
    </location>
</feature>
<dbReference type="GO" id="GO:0008360">
    <property type="term" value="P:regulation of cell shape"/>
    <property type="evidence" value="ECO:0007669"/>
    <property type="project" value="UniProtKB-KW"/>
</dbReference>
<evidence type="ECO:0000256" key="6">
    <source>
        <dbReference type="ARBA" id="ARBA00022989"/>
    </source>
</evidence>
<feature type="region of interest" description="Disordered" evidence="8">
    <location>
        <begin position="621"/>
        <end position="647"/>
    </location>
</feature>
<dbReference type="Proteomes" id="UP000029074">
    <property type="component" value="Unassembled WGS sequence"/>
</dbReference>
<feature type="transmembrane region" description="Helical" evidence="9">
    <location>
        <begin position="202"/>
        <end position="223"/>
    </location>
</feature>
<dbReference type="Gene3D" id="1.10.510.10">
    <property type="entry name" value="Transferase(Phosphotransferase) domain 1"/>
    <property type="match status" value="1"/>
</dbReference>
<feature type="transmembrane region" description="Helical" evidence="9">
    <location>
        <begin position="477"/>
        <end position="498"/>
    </location>
</feature>
<gene>
    <name evidence="10" type="ORF">BGLCM_0142</name>
</gene>
<comment type="caution">
    <text evidence="10">The sequence shown here is derived from an EMBL/GenBank/DDBJ whole genome shotgun (WGS) entry which is preliminary data.</text>
</comment>
<dbReference type="PANTHER" id="PTHR47019:SF1">
    <property type="entry name" value="LIPID II FLIPPASE MURJ"/>
    <property type="match status" value="1"/>
</dbReference>
<dbReference type="RefSeq" id="WP_052295134.1">
    <property type="nucleotide sequence ID" value="NZ_ABXB03000004.1"/>
</dbReference>
<dbReference type="GO" id="GO:0009252">
    <property type="term" value="P:peptidoglycan biosynthetic process"/>
    <property type="evidence" value="ECO:0007669"/>
    <property type="project" value="UniProtKB-KW"/>
</dbReference>
<feature type="transmembrane region" description="Helical" evidence="9">
    <location>
        <begin position="87"/>
        <end position="112"/>
    </location>
</feature>
<keyword evidence="5" id="KW-0573">Peptidoglycan synthesis</keyword>
<dbReference type="GO" id="GO:0015648">
    <property type="term" value="F:lipid-linked peptidoglycan transporter activity"/>
    <property type="evidence" value="ECO:0007669"/>
    <property type="project" value="TreeGrafter"/>
</dbReference>
<protein>
    <submittedName>
        <fullName evidence="10">Putative integral membrane protein MviN</fullName>
    </submittedName>
</protein>
<evidence type="ECO:0000256" key="2">
    <source>
        <dbReference type="ARBA" id="ARBA00022475"/>
    </source>
</evidence>
<dbReference type="InterPro" id="IPR051050">
    <property type="entry name" value="Lipid_II_flippase_MurJ/MviN"/>
</dbReference>
<feature type="transmembrane region" description="Helical" evidence="9">
    <location>
        <begin position="405"/>
        <end position="427"/>
    </location>
</feature>
<feature type="region of interest" description="Disordered" evidence="8">
    <location>
        <begin position="570"/>
        <end position="595"/>
    </location>
</feature>
<feature type="transmembrane region" description="Helical" evidence="9">
    <location>
        <begin position="510"/>
        <end position="536"/>
    </location>
</feature>
<evidence type="ECO:0000256" key="9">
    <source>
        <dbReference type="SAM" id="Phobius"/>
    </source>
</evidence>
<evidence type="ECO:0000256" key="8">
    <source>
        <dbReference type="SAM" id="MobiDB-lite"/>
    </source>
</evidence>
<evidence type="ECO:0000256" key="7">
    <source>
        <dbReference type="ARBA" id="ARBA00023136"/>
    </source>
</evidence>
<feature type="region of interest" description="Disordered" evidence="8">
    <location>
        <begin position="1151"/>
        <end position="1214"/>
    </location>
</feature>
<dbReference type="Pfam" id="PF03023">
    <property type="entry name" value="MurJ"/>
    <property type="match status" value="1"/>
</dbReference>
<reference evidence="10 11" key="1">
    <citation type="submission" date="2014-03" db="EMBL/GenBank/DDBJ databases">
        <title>Genomics of Bifidobacteria.</title>
        <authorList>
            <person name="Ventura M."/>
            <person name="Milani C."/>
            <person name="Lugli G.A."/>
        </authorList>
    </citation>
    <scope>NUCLEOTIDE SEQUENCE [LARGE SCALE GENOMIC DNA]</scope>
    <source>
        <strain evidence="10 11">LMG 11596</strain>
    </source>
</reference>
<keyword evidence="2" id="KW-1003">Cell membrane</keyword>
<dbReference type="CDD" id="cd13123">
    <property type="entry name" value="MATE_MurJ_like"/>
    <property type="match status" value="1"/>
</dbReference>
<feature type="compositionally biased region" description="Basic and acidic residues" evidence="8">
    <location>
        <begin position="1196"/>
        <end position="1206"/>
    </location>
</feature>
<keyword evidence="11" id="KW-1185">Reference proteome</keyword>
<feature type="transmembrane region" description="Helical" evidence="9">
    <location>
        <begin position="244"/>
        <end position="262"/>
    </location>
</feature>
<dbReference type="InterPro" id="IPR011009">
    <property type="entry name" value="Kinase-like_dom_sf"/>
</dbReference>
<sequence length="1407" mass="149235">MSAEASSLGRNSLIMASGTAASRITGQLRTILLAAAVGTTGIAANAYQAGSMIPQVIYTLVSGGIFNAVLVPQIVRTLKHKDAERRLNALITFAVVLLAGVTLLMMLATPLLSRLYVNGSEGMIALTNAFTLWCMPQIFFYGLYTVIGQILAAKNHFVTYAWSSVGANVISCLGFIAFIAMFGHTNEESLAFWTPDKVALTAGAWTLGVAFQALVLFIPLVRIGIRYRWHWDIHGIGLRSMGPVAAWSLLIVVIDQIANVLSTRMTTSAPHVAQETMHLSQLDVAGNATYQNAYTIYMLPYSLIAVSVATAVFPLISNAVAEHNIAAAREELSNSLRNVGLLMFFFTAAFIVMPLPMIRALLPSVPVPQAILITGPLMALALALPFASAYLIIQRTFYAFEDGRSPFLFMALMLTLQLTAMYIGQALLPPTHWVTVLGLSGSIGYILSFIPLVIMLRKRFNGNLDGKRIALTYGKSFVAMCAAIVVGLSLTNPIYHLLGIHLDGGNGSMSWFQAIIACCLFGIVLLVIYVVMLWALRCDELASVRAMLLRRIGKGAKATEQATEINGIPDADQQVGDVPIEPAQDPAPENELDARQEHDTGSLAGRISAEGNEGRLNVTNATTAAKPDPGQAVHPTRPQGEAEDTMKPHLGDTVLNRYTLVSPLREEPGLQAWKASDRVLSQDCQLFLVNNAAVLPGTNALAGFLARTRDPRFTPVLQLQHVGRIALVVTQLDPGLSISEYVSKPDTPLSYEGMRTVIAEACTALRYLHKQHLTHSAISTDTVRVTRNGVQIADAPVCSALADTSGSQPGITDEQLSVNQLADVLYGMLTRTPSMASLGQRSLSKLPAGCPDEFAVICKRGLNLSQDGTPTVPLLTLTELELLLGPHKPWHSLTREDLHVSSHDGACSIVRAAMKPAMPAEILPLPDDIASSQTLPQLDFGDTPLPDPAEIEARREEQRKAQEQAAAADNSFRALWATSKALMNGTGDGEESSGDEVSPRDATEMFSAFTDATDTYAPMQPNRMTTPMDVSALRHGRHSLESLAGTGEMESVDQTVVAGSASAMRNAGVTGAVGVADAAGVAGAAGVVGAADTADMADMADMADTNGTATRLSAGIVGAGAGIAGAGAASGVSDAALGNTTHMDPIRTDAARTSAGAQVSGQPPAGTPNATAPSELTPAPVALPPSFAPKSRMTPKKQEKPQENAAKRKKAKSPVGGRVIAIVAAVLALGLAIGFGVHALTTGRVPFRTEEGNNPWPTWNSDDVPFGDRSGAEVPQNNDQRASSPTPTPSQTTQEPENTTAYPVASQQFLDRPDGQQGFGYYLRLDAPHKVSKVVITIKSSGGHGQIIVNSPGNPTQGQQAADFTFADGGTTEVKLNKAVDTQDVLLWVPIDSLPGGQLYIESMQVF</sequence>
<feature type="transmembrane region" description="Helical" evidence="9">
    <location>
        <begin position="338"/>
        <end position="358"/>
    </location>
</feature>
<evidence type="ECO:0000256" key="4">
    <source>
        <dbReference type="ARBA" id="ARBA00022960"/>
    </source>
</evidence>
<feature type="transmembrane region" description="Helical" evidence="9">
    <location>
        <begin position="370"/>
        <end position="393"/>
    </location>
</feature>
<keyword evidence="3 9" id="KW-0812">Transmembrane</keyword>
<evidence type="ECO:0000256" key="1">
    <source>
        <dbReference type="ARBA" id="ARBA00004651"/>
    </source>
</evidence>
<dbReference type="InterPro" id="IPR004268">
    <property type="entry name" value="MurJ"/>
</dbReference>
<feature type="transmembrane region" description="Helical" evidence="9">
    <location>
        <begin position="124"/>
        <end position="147"/>
    </location>
</feature>